<evidence type="ECO:0000256" key="1">
    <source>
        <dbReference type="ARBA" id="ARBA00001933"/>
    </source>
</evidence>
<keyword evidence="7" id="KW-0472">Membrane</keyword>
<gene>
    <name evidence="9" type="ORF">SAMN02745716_1010</name>
</gene>
<dbReference type="InterPro" id="IPR050087">
    <property type="entry name" value="AON_synthase_class-II"/>
</dbReference>
<reference evidence="10" key="1">
    <citation type="submission" date="2016-10" db="EMBL/GenBank/DDBJ databases">
        <authorList>
            <person name="Varghese N."/>
            <person name="Submissions S."/>
        </authorList>
    </citation>
    <scope>NUCLEOTIDE SEQUENCE [LARGE SCALE GENOMIC DNA]</scope>
    <source>
        <strain evidence="10">ATCC 35263</strain>
    </source>
</reference>
<keyword evidence="7" id="KW-1133">Transmembrane helix</keyword>
<dbReference type="Gene3D" id="3.90.1150.10">
    <property type="entry name" value="Aspartate Aminotransferase, domain 1"/>
    <property type="match status" value="1"/>
</dbReference>
<dbReference type="STRING" id="29539.SAMN02745716_1010"/>
<keyword evidence="10" id="KW-1185">Reference proteome</keyword>
<comment type="cofactor">
    <cofactor evidence="1 6">
        <name>pyridoxal 5'-phosphate</name>
        <dbReference type="ChEBI" id="CHEBI:597326"/>
    </cofactor>
</comment>
<dbReference type="PANTHER" id="PTHR13693">
    <property type="entry name" value="CLASS II AMINOTRANSFERASE/8-AMINO-7-OXONONANOATE SYNTHASE"/>
    <property type="match status" value="1"/>
</dbReference>
<sequence length="425" mass="45482">MQAAIDLFEKARRHERLAQLRAAREHDLVPFFRQLEGEAGPVVRMEGRERVMLGSNNYLGLTGDERVKRAAREALERYGTGLTGSRFLNGTLPLHIELEQQLAEWMGCEDALVFTAGYLANVGTIATLCQPGDTIVCDSGDHASILDACAMSRAKLRPFRHNRVDKLAGVLERAAGDGGGVLVVVDGVFSMEGDLAPLDRISELARAHGARLMVDEAHGVGVLGARGAGACEAFAVESAVDLRMGTFSKSLASCGGFVAGPADVIEFLRIQSRAFMFTAAAVPAAIGAALGALRIIRSPEGRELMDRVLANARYLHRGLAELGYQVNEPSRLPDGSELVTPIVPVVVGDDWRAALLWKALYDAGVYVNVALYPAVPRGHALLRTSVMATHTREHLDRALAAFERVRDAVPESPPVTAASATGDGS</sequence>
<dbReference type="EMBL" id="FNWJ01000001">
    <property type="protein sequence ID" value="SEH12186.1"/>
    <property type="molecule type" value="Genomic_DNA"/>
</dbReference>
<evidence type="ECO:0000256" key="5">
    <source>
        <dbReference type="ARBA" id="ARBA00047715"/>
    </source>
</evidence>
<proteinExistence type="inferred from homology"/>
<dbReference type="Proteomes" id="UP000222056">
    <property type="component" value="Unassembled WGS sequence"/>
</dbReference>
<dbReference type="OrthoDB" id="9778690at2"/>
<feature type="domain" description="Aminotransferase class I/classII large" evidence="8">
    <location>
        <begin position="51"/>
        <end position="401"/>
    </location>
</feature>
<dbReference type="PROSITE" id="PS00599">
    <property type="entry name" value="AA_TRANSFER_CLASS_2"/>
    <property type="match status" value="1"/>
</dbReference>
<name>A0A1H6FMS9_THEAL</name>
<protein>
    <recommendedName>
        <fullName evidence="2">8-amino-7-oxononanoate synthase</fullName>
        <ecNumber evidence="2">2.3.1.47</ecNumber>
    </recommendedName>
</protein>
<dbReference type="Gene3D" id="3.40.640.10">
    <property type="entry name" value="Type I PLP-dependent aspartate aminotransferase-like (Major domain)"/>
    <property type="match status" value="1"/>
</dbReference>
<evidence type="ECO:0000313" key="9">
    <source>
        <dbReference type="EMBL" id="SEH12186.1"/>
    </source>
</evidence>
<keyword evidence="7" id="KW-0812">Transmembrane</keyword>
<evidence type="ECO:0000256" key="2">
    <source>
        <dbReference type="ARBA" id="ARBA00013187"/>
    </source>
</evidence>
<organism evidence="9 10">
    <name type="scientific">Thermoleophilum album</name>
    <dbReference type="NCBI Taxonomy" id="29539"/>
    <lineage>
        <taxon>Bacteria</taxon>
        <taxon>Bacillati</taxon>
        <taxon>Actinomycetota</taxon>
        <taxon>Thermoleophilia</taxon>
        <taxon>Thermoleophilales</taxon>
        <taxon>Thermoleophilaceae</taxon>
        <taxon>Thermoleophilum</taxon>
    </lineage>
</organism>
<evidence type="ECO:0000256" key="7">
    <source>
        <dbReference type="SAM" id="Phobius"/>
    </source>
</evidence>
<dbReference type="InterPro" id="IPR004839">
    <property type="entry name" value="Aminotransferase_I/II_large"/>
</dbReference>
<dbReference type="InterPro" id="IPR001917">
    <property type="entry name" value="Aminotrans_II_pyridoxalP_BS"/>
</dbReference>
<feature type="transmembrane region" description="Helical" evidence="7">
    <location>
        <begin position="274"/>
        <end position="296"/>
    </location>
</feature>
<comment type="similarity">
    <text evidence="6">Belongs to the class-II pyridoxal-phosphate-dependent aminotransferase family.</text>
</comment>
<dbReference type="GO" id="GO:0030170">
    <property type="term" value="F:pyridoxal phosphate binding"/>
    <property type="evidence" value="ECO:0007669"/>
    <property type="project" value="InterPro"/>
</dbReference>
<dbReference type="SUPFAM" id="SSF53383">
    <property type="entry name" value="PLP-dependent transferases"/>
    <property type="match status" value="1"/>
</dbReference>
<accession>A0A1H6FMS9</accession>
<dbReference type="InterPro" id="IPR015422">
    <property type="entry name" value="PyrdxlP-dep_Trfase_small"/>
</dbReference>
<dbReference type="PANTHER" id="PTHR13693:SF3">
    <property type="entry name" value="LD36009P"/>
    <property type="match status" value="1"/>
</dbReference>
<dbReference type="InterPro" id="IPR015424">
    <property type="entry name" value="PyrdxlP-dep_Trfase"/>
</dbReference>
<keyword evidence="3" id="KW-0808">Transferase</keyword>
<evidence type="ECO:0000259" key="8">
    <source>
        <dbReference type="Pfam" id="PF00155"/>
    </source>
</evidence>
<dbReference type="Pfam" id="PF00155">
    <property type="entry name" value="Aminotran_1_2"/>
    <property type="match status" value="1"/>
</dbReference>
<evidence type="ECO:0000313" key="10">
    <source>
        <dbReference type="Proteomes" id="UP000222056"/>
    </source>
</evidence>
<dbReference type="RefSeq" id="WP_093116776.1">
    <property type="nucleotide sequence ID" value="NZ_FNWJ01000001.1"/>
</dbReference>
<evidence type="ECO:0000256" key="3">
    <source>
        <dbReference type="ARBA" id="ARBA00022679"/>
    </source>
</evidence>
<dbReference type="GO" id="GO:0008710">
    <property type="term" value="F:8-amino-7-oxononanoate synthase activity"/>
    <property type="evidence" value="ECO:0007669"/>
    <property type="project" value="UniProtKB-EC"/>
</dbReference>
<comment type="catalytic activity">
    <reaction evidence="5">
        <text>6-carboxyhexanoyl-[ACP] + L-alanine + H(+) = (8S)-8-amino-7-oxononanoate + holo-[ACP] + CO2</text>
        <dbReference type="Rhea" id="RHEA:42288"/>
        <dbReference type="Rhea" id="RHEA-COMP:9685"/>
        <dbReference type="Rhea" id="RHEA-COMP:9955"/>
        <dbReference type="ChEBI" id="CHEBI:15378"/>
        <dbReference type="ChEBI" id="CHEBI:16526"/>
        <dbReference type="ChEBI" id="CHEBI:57972"/>
        <dbReference type="ChEBI" id="CHEBI:64479"/>
        <dbReference type="ChEBI" id="CHEBI:78846"/>
        <dbReference type="ChEBI" id="CHEBI:149468"/>
        <dbReference type="EC" id="2.3.1.47"/>
    </reaction>
</comment>
<evidence type="ECO:0000256" key="4">
    <source>
        <dbReference type="ARBA" id="ARBA00022898"/>
    </source>
</evidence>
<evidence type="ECO:0000256" key="6">
    <source>
        <dbReference type="RuleBase" id="RU003693"/>
    </source>
</evidence>
<dbReference type="EC" id="2.3.1.47" evidence="2"/>
<dbReference type="InterPro" id="IPR015421">
    <property type="entry name" value="PyrdxlP-dep_Trfase_major"/>
</dbReference>
<dbReference type="AlphaFoldDB" id="A0A1H6FMS9"/>
<keyword evidence="4 6" id="KW-0663">Pyridoxal phosphate</keyword>